<proteinExistence type="predicted"/>
<dbReference type="Gramene" id="OB04G11800.1">
    <property type="protein sequence ID" value="OB04G11800.1"/>
    <property type="gene ID" value="OB04G11800"/>
</dbReference>
<evidence type="ECO:0000313" key="1">
    <source>
        <dbReference type="EnsemblPlants" id="OB04G11800.1"/>
    </source>
</evidence>
<reference evidence="1" key="1">
    <citation type="journal article" date="2013" name="Nat. Commun.">
        <title>Whole-genome sequencing of Oryza brachyantha reveals mechanisms underlying Oryza genome evolution.</title>
        <authorList>
            <person name="Chen J."/>
            <person name="Huang Q."/>
            <person name="Gao D."/>
            <person name="Wang J."/>
            <person name="Lang Y."/>
            <person name="Liu T."/>
            <person name="Li B."/>
            <person name="Bai Z."/>
            <person name="Luis Goicoechea J."/>
            <person name="Liang C."/>
            <person name="Chen C."/>
            <person name="Zhang W."/>
            <person name="Sun S."/>
            <person name="Liao Y."/>
            <person name="Zhang X."/>
            <person name="Yang L."/>
            <person name="Song C."/>
            <person name="Wang M."/>
            <person name="Shi J."/>
            <person name="Liu G."/>
            <person name="Liu J."/>
            <person name="Zhou H."/>
            <person name="Zhou W."/>
            <person name="Yu Q."/>
            <person name="An N."/>
            <person name="Chen Y."/>
            <person name="Cai Q."/>
            <person name="Wang B."/>
            <person name="Liu B."/>
            <person name="Min J."/>
            <person name="Huang Y."/>
            <person name="Wu H."/>
            <person name="Li Z."/>
            <person name="Zhang Y."/>
            <person name="Yin Y."/>
            <person name="Song W."/>
            <person name="Jiang J."/>
            <person name="Jackson S.A."/>
            <person name="Wing R.A."/>
            <person name="Wang J."/>
            <person name="Chen M."/>
        </authorList>
    </citation>
    <scope>NUCLEOTIDE SEQUENCE [LARGE SCALE GENOMIC DNA]</scope>
    <source>
        <strain evidence="1">cv. IRGC 101232</strain>
    </source>
</reference>
<dbReference type="AlphaFoldDB" id="J3LVK5"/>
<dbReference type="HOGENOM" id="CLU_2816512_0_0_1"/>
<protein>
    <submittedName>
        <fullName evidence="1">Uncharacterized protein</fullName>
    </submittedName>
</protein>
<dbReference type="EnsemblPlants" id="OB04G11800.1">
    <property type="protein sequence ID" value="OB04G11800.1"/>
    <property type="gene ID" value="OB04G11800"/>
</dbReference>
<name>J3LVK5_ORYBR</name>
<accession>J3LVK5</accession>
<reference evidence="1" key="2">
    <citation type="submission" date="2013-04" db="UniProtKB">
        <authorList>
            <consortium name="EnsemblPlants"/>
        </authorList>
    </citation>
    <scope>IDENTIFICATION</scope>
</reference>
<organism evidence="1">
    <name type="scientific">Oryza brachyantha</name>
    <name type="common">malo sina</name>
    <dbReference type="NCBI Taxonomy" id="4533"/>
    <lineage>
        <taxon>Eukaryota</taxon>
        <taxon>Viridiplantae</taxon>
        <taxon>Streptophyta</taxon>
        <taxon>Embryophyta</taxon>
        <taxon>Tracheophyta</taxon>
        <taxon>Spermatophyta</taxon>
        <taxon>Magnoliopsida</taxon>
        <taxon>Liliopsida</taxon>
        <taxon>Poales</taxon>
        <taxon>Poaceae</taxon>
        <taxon>BOP clade</taxon>
        <taxon>Oryzoideae</taxon>
        <taxon>Oryzeae</taxon>
        <taxon>Oryzinae</taxon>
        <taxon>Oryza</taxon>
    </lineage>
</organism>
<dbReference type="Proteomes" id="UP000006038">
    <property type="component" value="Chromosome 4"/>
</dbReference>
<keyword evidence="2" id="KW-1185">Reference proteome</keyword>
<sequence>MAMGPWHFSKYLQNNSIWHAVLKIPSRDIYKSRAQGWPAVEDNLSACLRVTETDERESGSRRAFMGM</sequence>
<evidence type="ECO:0000313" key="2">
    <source>
        <dbReference type="Proteomes" id="UP000006038"/>
    </source>
</evidence>